<dbReference type="SUPFAM" id="SSF89372">
    <property type="entry name" value="Fucose-specific lectin"/>
    <property type="match status" value="1"/>
</dbReference>
<organism evidence="2 3">
    <name type="scientific">Antrodiella citrinella</name>
    <dbReference type="NCBI Taxonomy" id="2447956"/>
    <lineage>
        <taxon>Eukaryota</taxon>
        <taxon>Fungi</taxon>
        <taxon>Dikarya</taxon>
        <taxon>Basidiomycota</taxon>
        <taxon>Agaricomycotina</taxon>
        <taxon>Agaricomycetes</taxon>
        <taxon>Polyporales</taxon>
        <taxon>Steccherinaceae</taxon>
        <taxon>Antrodiella</taxon>
    </lineage>
</organism>
<dbReference type="Gene3D" id="2.120.10.70">
    <property type="entry name" value="Fucose-specific lectin"/>
    <property type="match status" value="1"/>
</dbReference>
<keyword evidence="3" id="KW-1185">Reference proteome</keyword>
<name>A0A4S4MY39_9APHY</name>
<evidence type="ECO:0000313" key="2">
    <source>
        <dbReference type="EMBL" id="THH31406.1"/>
    </source>
</evidence>
<dbReference type="Gene3D" id="2.40.128.190">
    <property type="match status" value="1"/>
</dbReference>
<dbReference type="InterPro" id="IPR012475">
    <property type="entry name" value="Fungal_lectin"/>
</dbReference>
<dbReference type="Proteomes" id="UP000308730">
    <property type="component" value="Unassembled WGS sequence"/>
</dbReference>
<dbReference type="EMBL" id="SGPM01000048">
    <property type="protein sequence ID" value="THH31406.1"/>
    <property type="molecule type" value="Genomic_DNA"/>
</dbReference>
<evidence type="ECO:0000256" key="1">
    <source>
        <dbReference type="ARBA" id="ARBA00009042"/>
    </source>
</evidence>
<sequence length="720" mass="79449">MFTEPSAHEVPADAPHEFELHDLVFGRTVTPVPNKNKIPVDGGLGFEYAEHCFIGDAIKLTLANGEKVAASDHKLHLISGLDLTYGQINGLAGDFYGTTDAISDGKNLQDQSARFVRAYKTLAEGGPRLPKEALEILKLLKTEVDAVNNALAHHMDPSVAYSQLPDLTKSFEWQTTGRPKGVPSYLNLAHNNWDHFGADAHTSYKAGHTAAIQRAVEGDLEGAYAMNAFADHFLEDSFSAGHLRTPRRLLHGSINLGADLCAKYMHDEDNAIGLSVKNLAGQSWTMYGDKRALDGADQDNKLICVDAVQASADEVYRAYQSKSAPSADQFLALTLVPTLESARAQTQILADLFTLDKKRRRELLKRRIRDYKGPWQWTYLTTAAECYTSGLWDYPITLDPKKILPWSSVAVVTSQTGQAQIFYQKPGGGIVQNERLEGSWTNQSSSDPLVKAALFSPLAALSFNVSDGKEVRLYYLNQQYILQEYILSKSKGVWYTGSLGSMNIQAAPNTSFAAVHHGRQGDGLYIRVYYQEPISRHIQELCHDGQHWSKGSLIPCTALYGTRLAATVSTEATAVEPRLRLYYQTNDLSIKDCRYESGEWVPGELNAPRAPGWTPISAFCSSSKAEPLHKTHVYWRDVSNDLVETVSSGDDRWGPVTKLEGTGQTAPGTQFAVASWSDDEHLRIYYQGSNDSILEACQDSPQTSWYEGDTVAHGIDAADE</sequence>
<reference evidence="2 3" key="1">
    <citation type="submission" date="2019-02" db="EMBL/GenBank/DDBJ databases">
        <title>Genome sequencing of the rare red list fungi Antrodiella citrinella (Flaviporus citrinellus).</title>
        <authorList>
            <person name="Buettner E."/>
            <person name="Kellner H."/>
        </authorList>
    </citation>
    <scope>NUCLEOTIDE SEQUENCE [LARGE SCALE GENOMIC DNA]</scope>
    <source>
        <strain evidence="2 3">DSM 108506</strain>
    </source>
</reference>
<comment type="caution">
    <text evidence="2">The sequence shown here is derived from an EMBL/GenBank/DDBJ whole genome shotgun (WGS) entry which is preliminary data.</text>
</comment>
<accession>A0A4S4MY39</accession>
<dbReference type="OrthoDB" id="407298at2759"/>
<proteinExistence type="inferred from homology"/>
<dbReference type="Pfam" id="PF07938">
    <property type="entry name" value="Fungal_lectin"/>
    <property type="match status" value="1"/>
</dbReference>
<gene>
    <name evidence="2" type="ORF">EUX98_g2796</name>
</gene>
<comment type="similarity">
    <text evidence="1">Belongs to the fungal fucose-specific lectin family.</text>
</comment>
<dbReference type="InterPro" id="IPR049756">
    <property type="entry name" value="PlcA-like_dom"/>
</dbReference>
<dbReference type="AlphaFoldDB" id="A0A4S4MY39"/>
<protein>
    <submittedName>
        <fullName evidence="2">Uncharacterized protein</fullName>
    </submittedName>
</protein>
<evidence type="ECO:0000313" key="3">
    <source>
        <dbReference type="Proteomes" id="UP000308730"/>
    </source>
</evidence>
<dbReference type="CDD" id="cd22893">
    <property type="entry name" value="PlcA-like"/>
    <property type="match status" value="1"/>
</dbReference>